<dbReference type="InterPro" id="IPR009241">
    <property type="entry name" value="HigB-like"/>
</dbReference>
<gene>
    <name evidence="1" type="ORF">SAMN05421813_1194</name>
</gene>
<protein>
    <submittedName>
        <fullName evidence="1">Phage-related protein</fullName>
    </submittedName>
</protein>
<reference evidence="2" key="1">
    <citation type="submission" date="2016-10" db="EMBL/GenBank/DDBJ databases">
        <authorList>
            <person name="Varghese N."/>
            <person name="Submissions S."/>
        </authorList>
    </citation>
    <scope>NUCLEOTIDE SEQUENCE [LARGE SCALE GENOMIC DNA]</scope>
    <source>
        <strain evidence="2">DSM 24536</strain>
    </source>
</reference>
<name>A0A1G9V2K8_9SPHI</name>
<dbReference type="RefSeq" id="WP_221406338.1">
    <property type="nucleotide sequence ID" value="NZ_FNHH01000019.1"/>
</dbReference>
<dbReference type="Pfam" id="PF05973">
    <property type="entry name" value="Gp49"/>
    <property type="match status" value="1"/>
</dbReference>
<dbReference type="Proteomes" id="UP000199226">
    <property type="component" value="Unassembled WGS sequence"/>
</dbReference>
<dbReference type="STRING" id="990371.SAMN05421813_1194"/>
<sequence length="121" mass="14541">MNNNLQKPKFSVEFLEEAAEFLELLDEKVRVKIIYNITKSRYSNDKELFKKLNDEIWEFRTLYKNIQYRLFAFWDKRVSTETLIVCTHGIIKKSEKTPQDDLNKAASLRKLYFILNTPKNE</sequence>
<evidence type="ECO:0000313" key="2">
    <source>
        <dbReference type="Proteomes" id="UP000199226"/>
    </source>
</evidence>
<proteinExistence type="predicted"/>
<dbReference type="AlphaFoldDB" id="A0A1G9V2K8"/>
<keyword evidence="2" id="KW-1185">Reference proteome</keyword>
<accession>A0A1G9V2K8</accession>
<dbReference type="EMBL" id="FNHH01000019">
    <property type="protein sequence ID" value="SDM66462.1"/>
    <property type="molecule type" value="Genomic_DNA"/>
</dbReference>
<organism evidence="1 2">
    <name type="scientific">Daejeonella rubra</name>
    <dbReference type="NCBI Taxonomy" id="990371"/>
    <lineage>
        <taxon>Bacteria</taxon>
        <taxon>Pseudomonadati</taxon>
        <taxon>Bacteroidota</taxon>
        <taxon>Sphingobacteriia</taxon>
        <taxon>Sphingobacteriales</taxon>
        <taxon>Sphingobacteriaceae</taxon>
        <taxon>Daejeonella</taxon>
    </lineage>
</organism>
<evidence type="ECO:0000313" key="1">
    <source>
        <dbReference type="EMBL" id="SDM66462.1"/>
    </source>
</evidence>